<keyword evidence="1" id="KW-0689">Ribosomal protein</keyword>
<dbReference type="GO" id="GO:0005840">
    <property type="term" value="C:ribosome"/>
    <property type="evidence" value="ECO:0007669"/>
    <property type="project" value="UniProtKB-KW"/>
</dbReference>
<dbReference type="SUPFAM" id="SSF47060">
    <property type="entry name" value="S15/NS1 RNA-binding domain"/>
    <property type="match status" value="1"/>
</dbReference>
<dbReference type="InterPro" id="IPR009068">
    <property type="entry name" value="uS15_NS1_RNA-bd_sf"/>
</dbReference>
<dbReference type="AlphaFoldDB" id="A0A5J4QHS9"/>
<dbReference type="Gene3D" id="6.10.250.3130">
    <property type="match status" value="1"/>
</dbReference>
<reference evidence="1" key="1">
    <citation type="submission" date="2019-03" db="EMBL/GenBank/DDBJ databases">
        <title>Single cell metagenomics reveals metabolic interactions within the superorganism composed of flagellate Streblomastix strix and complex community of Bacteroidetes bacteria on its surface.</title>
        <authorList>
            <person name="Treitli S.C."/>
            <person name="Kolisko M."/>
            <person name="Husnik F."/>
            <person name="Keeling P."/>
            <person name="Hampl V."/>
        </authorList>
    </citation>
    <scope>NUCLEOTIDE SEQUENCE</scope>
    <source>
        <strain evidence="1">STM</strain>
    </source>
</reference>
<proteinExistence type="predicted"/>
<keyword evidence="1" id="KW-0687">Ribonucleoprotein</keyword>
<evidence type="ECO:0000313" key="1">
    <source>
        <dbReference type="EMBL" id="KAA6321466.1"/>
    </source>
</evidence>
<dbReference type="EMBL" id="SNRY01003305">
    <property type="protein sequence ID" value="KAA6321466.1"/>
    <property type="molecule type" value="Genomic_DNA"/>
</dbReference>
<protein>
    <submittedName>
        <fullName evidence="1">30S ribosomal protein S15</fullName>
    </submittedName>
</protein>
<gene>
    <name evidence="1" type="ORF">EZS27_028885</name>
</gene>
<organism evidence="1">
    <name type="scientific">termite gut metagenome</name>
    <dbReference type="NCBI Taxonomy" id="433724"/>
    <lineage>
        <taxon>unclassified sequences</taxon>
        <taxon>metagenomes</taxon>
        <taxon>organismal metagenomes</taxon>
    </lineage>
</organism>
<comment type="caution">
    <text evidence="1">The sequence shown here is derived from an EMBL/GenBank/DDBJ whole genome shotgun (WGS) entry which is preliminary data.</text>
</comment>
<sequence>RRLLNYLKDNDIERYRTIVKTLGLRK</sequence>
<name>A0A5J4QHS9_9ZZZZ</name>
<feature type="non-terminal residue" evidence="1">
    <location>
        <position position="1"/>
    </location>
</feature>
<accession>A0A5J4QHS9</accession>